<dbReference type="GO" id="GO:0016705">
    <property type="term" value="F:oxidoreductase activity, acting on paired donors, with incorporation or reduction of molecular oxygen"/>
    <property type="evidence" value="ECO:0007669"/>
    <property type="project" value="InterPro"/>
</dbReference>
<comment type="cofactor">
    <cofactor evidence="1">
        <name>heme</name>
        <dbReference type="ChEBI" id="CHEBI:30413"/>
    </cofactor>
</comment>
<dbReference type="PRINTS" id="PR00385">
    <property type="entry name" value="P450"/>
</dbReference>
<dbReference type="SUPFAM" id="SSF48264">
    <property type="entry name" value="Cytochrome P450"/>
    <property type="match status" value="1"/>
</dbReference>
<proteinExistence type="inferred from homology"/>
<dbReference type="CDD" id="cd11041">
    <property type="entry name" value="CYP503A1-like"/>
    <property type="match status" value="1"/>
</dbReference>
<protein>
    <recommendedName>
        <fullName evidence="9">Cytochrome P450</fullName>
    </recommendedName>
</protein>
<evidence type="ECO:0000256" key="5">
    <source>
        <dbReference type="ARBA" id="ARBA00023004"/>
    </source>
</evidence>
<evidence type="ECO:0000256" key="6">
    <source>
        <dbReference type="RuleBase" id="RU000461"/>
    </source>
</evidence>
<dbReference type="GO" id="GO:0004497">
    <property type="term" value="F:monooxygenase activity"/>
    <property type="evidence" value="ECO:0007669"/>
    <property type="project" value="UniProtKB-KW"/>
</dbReference>
<gene>
    <name evidence="7" type="ORF">M422DRAFT_268863</name>
</gene>
<dbReference type="InterPro" id="IPR036396">
    <property type="entry name" value="Cyt_P450_sf"/>
</dbReference>
<evidence type="ECO:0000256" key="3">
    <source>
        <dbReference type="ARBA" id="ARBA00022723"/>
    </source>
</evidence>
<keyword evidence="5 6" id="KW-0408">Iron</keyword>
<dbReference type="InterPro" id="IPR017972">
    <property type="entry name" value="Cyt_P450_CS"/>
</dbReference>
<dbReference type="Pfam" id="PF00067">
    <property type="entry name" value="p450"/>
    <property type="match status" value="1"/>
</dbReference>
<name>A0A0C9U609_SPHS4</name>
<keyword evidence="8" id="KW-1185">Reference proteome</keyword>
<keyword evidence="4 6" id="KW-0560">Oxidoreductase</keyword>
<evidence type="ECO:0008006" key="9">
    <source>
        <dbReference type="Google" id="ProtNLM"/>
    </source>
</evidence>
<keyword evidence="3 6" id="KW-0479">Metal-binding</keyword>
<dbReference type="AlphaFoldDB" id="A0A0C9U609"/>
<dbReference type="GO" id="GO:0020037">
    <property type="term" value="F:heme binding"/>
    <property type="evidence" value="ECO:0007669"/>
    <property type="project" value="InterPro"/>
</dbReference>
<dbReference type="GO" id="GO:0005506">
    <property type="term" value="F:iron ion binding"/>
    <property type="evidence" value="ECO:0007669"/>
    <property type="project" value="InterPro"/>
</dbReference>
<keyword evidence="6" id="KW-0503">Monooxygenase</keyword>
<evidence type="ECO:0000313" key="7">
    <source>
        <dbReference type="EMBL" id="KIJ29729.1"/>
    </source>
</evidence>
<organism evidence="7 8">
    <name type="scientific">Sphaerobolus stellatus (strain SS14)</name>
    <dbReference type="NCBI Taxonomy" id="990650"/>
    <lineage>
        <taxon>Eukaryota</taxon>
        <taxon>Fungi</taxon>
        <taxon>Dikarya</taxon>
        <taxon>Basidiomycota</taxon>
        <taxon>Agaricomycotina</taxon>
        <taxon>Agaricomycetes</taxon>
        <taxon>Phallomycetidae</taxon>
        <taxon>Geastrales</taxon>
        <taxon>Sphaerobolaceae</taxon>
        <taxon>Sphaerobolus</taxon>
    </lineage>
</organism>
<evidence type="ECO:0000313" key="8">
    <source>
        <dbReference type="Proteomes" id="UP000054279"/>
    </source>
</evidence>
<dbReference type="PANTHER" id="PTHR46206">
    <property type="entry name" value="CYTOCHROME P450"/>
    <property type="match status" value="1"/>
</dbReference>
<comment type="similarity">
    <text evidence="2 6">Belongs to the cytochrome P450 family.</text>
</comment>
<evidence type="ECO:0000256" key="2">
    <source>
        <dbReference type="ARBA" id="ARBA00010617"/>
    </source>
</evidence>
<evidence type="ECO:0000256" key="1">
    <source>
        <dbReference type="ARBA" id="ARBA00001971"/>
    </source>
</evidence>
<dbReference type="InterPro" id="IPR001128">
    <property type="entry name" value="Cyt_P450"/>
</dbReference>
<keyword evidence="6" id="KW-0349">Heme</keyword>
<evidence type="ECO:0000256" key="4">
    <source>
        <dbReference type="ARBA" id="ARBA00023002"/>
    </source>
</evidence>
<dbReference type="Gene3D" id="1.10.630.10">
    <property type="entry name" value="Cytochrome P450"/>
    <property type="match status" value="1"/>
</dbReference>
<dbReference type="Proteomes" id="UP000054279">
    <property type="component" value="Unassembled WGS sequence"/>
</dbReference>
<accession>A0A0C9U609</accession>
<dbReference type="PROSITE" id="PS00086">
    <property type="entry name" value="CYTOCHROME_P450"/>
    <property type="match status" value="1"/>
</dbReference>
<dbReference type="OrthoDB" id="3248974at2759"/>
<dbReference type="EMBL" id="KN837277">
    <property type="protein sequence ID" value="KIJ29729.1"/>
    <property type="molecule type" value="Genomic_DNA"/>
</dbReference>
<reference evidence="7 8" key="1">
    <citation type="submission" date="2014-06" db="EMBL/GenBank/DDBJ databases">
        <title>Evolutionary Origins and Diversification of the Mycorrhizal Mutualists.</title>
        <authorList>
            <consortium name="DOE Joint Genome Institute"/>
            <consortium name="Mycorrhizal Genomics Consortium"/>
            <person name="Kohler A."/>
            <person name="Kuo A."/>
            <person name="Nagy L.G."/>
            <person name="Floudas D."/>
            <person name="Copeland A."/>
            <person name="Barry K.W."/>
            <person name="Cichocki N."/>
            <person name="Veneault-Fourrey C."/>
            <person name="LaButti K."/>
            <person name="Lindquist E.A."/>
            <person name="Lipzen A."/>
            <person name="Lundell T."/>
            <person name="Morin E."/>
            <person name="Murat C."/>
            <person name="Riley R."/>
            <person name="Ohm R."/>
            <person name="Sun H."/>
            <person name="Tunlid A."/>
            <person name="Henrissat B."/>
            <person name="Grigoriev I.V."/>
            <person name="Hibbett D.S."/>
            <person name="Martin F."/>
        </authorList>
    </citation>
    <scope>NUCLEOTIDE SEQUENCE [LARGE SCALE GENOMIC DNA]</scope>
    <source>
        <strain evidence="7 8">SS14</strain>
    </source>
</reference>
<sequence>MDEPKAEEQSLNHLATRILVMNFASVQTTSTTFVHALYYLALRTNEYLEPYGLKETLRMHPVATLVVFRTTLKGYTFSNGTLIPKGTMVSVPTESAHYDQNNYQNAAEFIGFRYVDKSELEGGTSRRHDVVSTSGDFMSFGIGRHACPGKIFAAIIMNIMMLAHLVLNYDLKLEHEGVRPKDIYIGATRIPHPKAAIMLKKRV</sequence>
<dbReference type="HOGENOM" id="CLU_022195_1_2_1"/>